<proteinExistence type="predicted"/>
<evidence type="ECO:0000313" key="5">
    <source>
        <dbReference type="EMBL" id="MBP1923999.1"/>
    </source>
</evidence>
<dbReference type="Gene3D" id="1.10.10.10">
    <property type="entry name" value="Winged helix-like DNA-binding domain superfamily/Winged helix DNA-binding domain"/>
    <property type="match status" value="1"/>
</dbReference>
<dbReference type="InterPro" id="IPR000014">
    <property type="entry name" value="PAS"/>
</dbReference>
<dbReference type="Pfam" id="PF04967">
    <property type="entry name" value="HTH_10"/>
    <property type="match status" value="1"/>
</dbReference>
<dbReference type="SUPFAM" id="SSF55785">
    <property type="entry name" value="PYP-like sensor domain (PAS domain)"/>
    <property type="match status" value="3"/>
</dbReference>
<dbReference type="Pfam" id="PF08448">
    <property type="entry name" value="PAS_4"/>
    <property type="match status" value="2"/>
</dbReference>
<feature type="domain" description="PAS" evidence="4">
    <location>
        <begin position="138"/>
        <end position="179"/>
    </location>
</feature>
<dbReference type="InterPro" id="IPR052155">
    <property type="entry name" value="Biofilm_reg_signaling"/>
</dbReference>
<dbReference type="InterPro" id="IPR003018">
    <property type="entry name" value="GAF"/>
</dbReference>
<dbReference type="SMART" id="SM00091">
    <property type="entry name" value="PAS"/>
    <property type="match status" value="3"/>
</dbReference>
<dbReference type="InterPro" id="IPR013656">
    <property type="entry name" value="PAS_4"/>
</dbReference>
<dbReference type="NCBIfam" id="TIGR00229">
    <property type="entry name" value="sensory_box"/>
    <property type="match status" value="3"/>
</dbReference>
<feature type="domain" description="PAS" evidence="4">
    <location>
        <begin position="12"/>
        <end position="83"/>
    </location>
</feature>
<dbReference type="InterPro" id="IPR035965">
    <property type="entry name" value="PAS-like_dom_sf"/>
</dbReference>
<evidence type="ECO:0000259" key="4">
    <source>
        <dbReference type="PROSITE" id="PS50112"/>
    </source>
</evidence>
<organism evidence="5 6">
    <name type="scientific">Halorubrum alkaliphilum</name>
    <dbReference type="NCBI Taxonomy" id="261290"/>
    <lineage>
        <taxon>Archaea</taxon>
        <taxon>Methanobacteriati</taxon>
        <taxon>Methanobacteriota</taxon>
        <taxon>Stenosarchaea group</taxon>
        <taxon>Halobacteria</taxon>
        <taxon>Halobacteriales</taxon>
        <taxon>Haloferacaceae</taxon>
        <taxon>Halorubrum</taxon>
    </lineage>
</organism>
<dbReference type="InterPro" id="IPR007050">
    <property type="entry name" value="HTH_bacterioopsin"/>
</dbReference>
<evidence type="ECO:0000256" key="3">
    <source>
        <dbReference type="SAM" id="Coils"/>
    </source>
</evidence>
<dbReference type="RefSeq" id="WP_209487161.1">
    <property type="nucleotide sequence ID" value="NZ_JAGGKQ010000039.1"/>
</dbReference>
<dbReference type="InterPro" id="IPR029016">
    <property type="entry name" value="GAF-like_dom_sf"/>
</dbReference>
<dbReference type="PANTHER" id="PTHR44757:SF2">
    <property type="entry name" value="BIOFILM ARCHITECTURE MAINTENANCE PROTEIN MBAA"/>
    <property type="match status" value="1"/>
</dbReference>
<dbReference type="Gene3D" id="3.30.450.40">
    <property type="match status" value="3"/>
</dbReference>
<gene>
    <name evidence="5" type="ORF">J2751_003047</name>
</gene>
<keyword evidence="2" id="KW-0804">Transcription</keyword>
<dbReference type="InterPro" id="IPR001610">
    <property type="entry name" value="PAC"/>
</dbReference>
<dbReference type="CDD" id="cd00130">
    <property type="entry name" value="PAS"/>
    <property type="match status" value="3"/>
</dbReference>
<sequence>MSPEPTSPDRDADTFLARLAIEAPSPILVAEADTGTVVAVNEAATDLFGRGRSSLIGMHQTELHPPEAETRHREGFEAVQKGQQEHVTAEADEPVTVLRADGTTVTVDAISTTITHGGTEYVLGVFQDASERLTYLDRLERQATAMDLTTSGIALLNDDGEYTYLNDAHVTLFGYEDPEELLGDTWRQIYTDDVIERIETEILPIVEETGSWDGELVGVKRDGSSITQQVSLARLPDGGIACVNIDLTEREHRLRRLEETRSLAEEMMMANEYEAVIETAIEGVTEIIDRPFSGYWACKTVETETTAATASEQTVTDALVPVAVSNAGQSIVDEVPEFRAGESLAWNAFDSGTPAYYPDVAAEAHVHNRETPIGSEFIVPVGDDGVCIIGAPDTASFDESERKLVLIITQYLSTAIQLAAQRRQLREARDRIEAERDQLERIINAVPQLIFAKNTDGEFLLANEAVAEAYGTTVTDLIGSTDADFTADPDEVDAFTEDDQRVIETGEPLYRAEETLTDATGTERVLETWKIPFTPLDSDEDAVLGVANDITELTDARNELDRQRRLTNLYAVSNRVFQVTDPADAFDACVEAVADVVTADEVSIYDRNTPDGALVRVATADTESDIASRQQIQPGKTDIWQAFNEPGTYWLPAGDIFDSDVAGEKHALVTQLDDTTLLSVVLAEPDETLESFIRAVSQQVSAALTRIHQQTSIEELSDDVAHVQRQADRYRNLWEAVIEAVETLVAADTAAAVRDAVIDFGERVAEYAFVGAYDPLTEQVDPLAASEPGGPAKLYDTSEESPLAVTAAAANETQRIVDRRAPPDGDGEYVSRLLQFGYRESLAAPLSYHGTVHAVAEFTSTDVGRFNEPERRAIEAVADVAGIRLSSLGSTNGANAPLVFDIECQNPPPLFPDLPANGTVVVEHVALTDRRQFHMTGRVEGYTDAAFRDYVAVTPGLELEAIDSTEDGAHEVVVQVTDTPGRSLAPLRDVLIETDTQLRGVRSRPNADVLEFQTTDPTVVSRVREELSGVSESCRLVSKRHVAQSTGVDNGSSGQPELTHRQREIAETALQEGYYDDPRGISGANLADRFGVSSSTLHQHLRAAESKIMRGFFE</sequence>
<dbReference type="OrthoDB" id="3369at2157"/>
<name>A0A8T4GJW9_9EURY</name>
<feature type="coiled-coil region" evidence="3">
    <location>
        <begin position="415"/>
        <end position="445"/>
    </location>
</feature>
<accession>A0A8T4GJW9</accession>
<dbReference type="Proteomes" id="UP000823588">
    <property type="component" value="Unassembled WGS sequence"/>
</dbReference>
<evidence type="ECO:0000256" key="2">
    <source>
        <dbReference type="ARBA" id="ARBA00023163"/>
    </source>
</evidence>
<protein>
    <submittedName>
        <fullName evidence="5">PAS domain S-box-containing protein</fullName>
    </submittedName>
</protein>
<dbReference type="PROSITE" id="PS50112">
    <property type="entry name" value="PAS"/>
    <property type="match status" value="3"/>
</dbReference>
<reference evidence="5" key="1">
    <citation type="submission" date="2021-03" db="EMBL/GenBank/DDBJ databases">
        <title>Genomic Encyclopedia of Type Strains, Phase IV (KMG-IV): sequencing the most valuable type-strain genomes for metagenomic binning, comparative biology and taxonomic classification.</title>
        <authorList>
            <person name="Goeker M."/>
        </authorList>
    </citation>
    <scope>NUCLEOTIDE SEQUENCE</scope>
    <source>
        <strain evidence="5">DSM 23564</strain>
    </source>
</reference>
<dbReference type="AlphaFoldDB" id="A0A8T4GJW9"/>
<dbReference type="PANTHER" id="PTHR44757">
    <property type="entry name" value="DIGUANYLATE CYCLASE DGCP"/>
    <property type="match status" value="1"/>
</dbReference>
<dbReference type="SMART" id="SM00086">
    <property type="entry name" value="PAC"/>
    <property type="match status" value="2"/>
</dbReference>
<dbReference type="Gene3D" id="3.30.450.20">
    <property type="entry name" value="PAS domain"/>
    <property type="match status" value="3"/>
</dbReference>
<comment type="caution">
    <text evidence="5">The sequence shown here is derived from an EMBL/GenBank/DDBJ whole genome shotgun (WGS) entry which is preliminary data.</text>
</comment>
<dbReference type="EMBL" id="JAGGKQ010000039">
    <property type="protein sequence ID" value="MBP1923999.1"/>
    <property type="molecule type" value="Genomic_DNA"/>
</dbReference>
<feature type="domain" description="PAS" evidence="4">
    <location>
        <begin position="435"/>
        <end position="506"/>
    </location>
</feature>
<evidence type="ECO:0000256" key="1">
    <source>
        <dbReference type="ARBA" id="ARBA00023015"/>
    </source>
</evidence>
<evidence type="ECO:0000313" key="6">
    <source>
        <dbReference type="Proteomes" id="UP000823588"/>
    </source>
</evidence>
<dbReference type="Pfam" id="PF13185">
    <property type="entry name" value="GAF_2"/>
    <property type="match status" value="1"/>
</dbReference>
<keyword evidence="1" id="KW-0805">Transcription regulation</keyword>
<keyword evidence="6" id="KW-1185">Reference proteome</keyword>
<dbReference type="Pfam" id="PF13426">
    <property type="entry name" value="PAS_9"/>
    <property type="match status" value="1"/>
</dbReference>
<keyword evidence="3" id="KW-0175">Coiled coil</keyword>
<dbReference type="SUPFAM" id="SSF55781">
    <property type="entry name" value="GAF domain-like"/>
    <property type="match status" value="2"/>
</dbReference>
<dbReference type="InterPro" id="IPR036388">
    <property type="entry name" value="WH-like_DNA-bd_sf"/>
</dbReference>